<reference evidence="1 2" key="1">
    <citation type="journal article" date="2020" name="Nature">
        <title>Six reference-quality genomes reveal evolution of bat adaptations.</title>
        <authorList>
            <person name="Jebb D."/>
            <person name="Huang Z."/>
            <person name="Pippel M."/>
            <person name="Hughes G.M."/>
            <person name="Lavrichenko K."/>
            <person name="Devanna P."/>
            <person name="Winkler S."/>
            <person name="Jermiin L.S."/>
            <person name="Skirmuntt E.C."/>
            <person name="Katzourakis A."/>
            <person name="Burkitt-Gray L."/>
            <person name="Ray D.A."/>
            <person name="Sullivan K.A.M."/>
            <person name="Roscito J.G."/>
            <person name="Kirilenko B.M."/>
            <person name="Davalos L.M."/>
            <person name="Corthals A.P."/>
            <person name="Power M.L."/>
            <person name="Jones G."/>
            <person name="Ransome R.D."/>
            <person name="Dechmann D.K.N."/>
            <person name="Locatelli A.G."/>
            <person name="Puechmaille S.J."/>
            <person name="Fedrigo O."/>
            <person name="Jarvis E.D."/>
            <person name="Hiller M."/>
            <person name="Vernes S.C."/>
            <person name="Myers E.W."/>
            <person name="Teeling E.C."/>
        </authorList>
    </citation>
    <scope>NUCLEOTIDE SEQUENCE [LARGE SCALE GENOMIC DNA]</scope>
    <source>
        <strain evidence="1">MRouAeg1</strain>
        <tissue evidence="1">Muscle</tissue>
    </source>
</reference>
<evidence type="ECO:0000313" key="2">
    <source>
        <dbReference type="Proteomes" id="UP000593571"/>
    </source>
</evidence>
<dbReference type="Proteomes" id="UP000593571">
    <property type="component" value="Unassembled WGS sequence"/>
</dbReference>
<protein>
    <submittedName>
        <fullName evidence="1">Uncharacterized protein</fullName>
    </submittedName>
</protein>
<comment type="caution">
    <text evidence="1">The sequence shown here is derived from an EMBL/GenBank/DDBJ whole genome shotgun (WGS) entry which is preliminary data.</text>
</comment>
<dbReference type="AlphaFoldDB" id="A0A7J8KAZ9"/>
<sequence length="124" mass="13378">MSVVKRLLPSPLAGSRTSKCQLKKVRGGSGLEFQGCLWPGLSCFTSPGLISAKLSTLRIKGIPELKRIPSSPSARTVSGNASCLPTADRLRKALFMPLTFSVNSNPRKEIRCFHNVLLLLGSPE</sequence>
<proteinExistence type="predicted"/>
<organism evidence="1 2">
    <name type="scientific">Rousettus aegyptiacus</name>
    <name type="common">Egyptian fruit bat</name>
    <name type="synonym">Pteropus aegyptiacus</name>
    <dbReference type="NCBI Taxonomy" id="9407"/>
    <lineage>
        <taxon>Eukaryota</taxon>
        <taxon>Metazoa</taxon>
        <taxon>Chordata</taxon>
        <taxon>Craniata</taxon>
        <taxon>Vertebrata</taxon>
        <taxon>Euteleostomi</taxon>
        <taxon>Mammalia</taxon>
        <taxon>Eutheria</taxon>
        <taxon>Laurasiatheria</taxon>
        <taxon>Chiroptera</taxon>
        <taxon>Yinpterochiroptera</taxon>
        <taxon>Pteropodoidea</taxon>
        <taxon>Pteropodidae</taxon>
        <taxon>Rousettinae</taxon>
        <taxon>Rousettus</taxon>
    </lineage>
</organism>
<accession>A0A7J8KAZ9</accession>
<gene>
    <name evidence="1" type="ORF">HJG63_007890</name>
</gene>
<keyword evidence="2" id="KW-1185">Reference proteome</keyword>
<name>A0A7J8KAZ9_ROUAE</name>
<evidence type="ECO:0000313" key="1">
    <source>
        <dbReference type="EMBL" id="KAF6506037.1"/>
    </source>
</evidence>
<dbReference type="EMBL" id="JACASE010000001">
    <property type="protein sequence ID" value="KAF6506037.1"/>
    <property type="molecule type" value="Genomic_DNA"/>
</dbReference>